<dbReference type="Gene3D" id="3.40.50.2300">
    <property type="match status" value="1"/>
</dbReference>
<feature type="modified residue" description="4-aspartylphosphate" evidence="2">
    <location>
        <position position="55"/>
    </location>
</feature>
<proteinExistence type="predicted"/>
<feature type="domain" description="HTH LytTR-type" evidence="4">
    <location>
        <begin position="139"/>
        <end position="213"/>
    </location>
</feature>
<evidence type="ECO:0000256" key="2">
    <source>
        <dbReference type="PROSITE-ProRule" id="PRU00169"/>
    </source>
</evidence>
<dbReference type="GO" id="GO:0032993">
    <property type="term" value="C:protein-DNA complex"/>
    <property type="evidence" value="ECO:0007669"/>
    <property type="project" value="TreeGrafter"/>
</dbReference>
<dbReference type="SMART" id="SM00448">
    <property type="entry name" value="REC"/>
    <property type="match status" value="1"/>
</dbReference>
<reference evidence="5" key="1">
    <citation type="submission" date="2021-04" db="EMBL/GenBank/DDBJ databases">
        <authorList>
            <person name="Rodrigo-Torres L."/>
            <person name="Arahal R. D."/>
            <person name="Lucena T."/>
        </authorList>
    </citation>
    <scope>NUCLEOTIDE SEQUENCE</scope>
    <source>
        <strain evidence="5">CECT 9275</strain>
    </source>
</reference>
<dbReference type="InterPro" id="IPR001789">
    <property type="entry name" value="Sig_transdc_resp-reg_receiver"/>
</dbReference>
<dbReference type="RefSeq" id="WP_215240533.1">
    <property type="nucleotide sequence ID" value="NZ_CAJRAF010000002.1"/>
</dbReference>
<dbReference type="GO" id="GO:0000156">
    <property type="term" value="F:phosphorelay response regulator activity"/>
    <property type="evidence" value="ECO:0007669"/>
    <property type="project" value="TreeGrafter"/>
</dbReference>
<evidence type="ECO:0000313" key="5">
    <source>
        <dbReference type="EMBL" id="CAG5007792.1"/>
    </source>
</evidence>
<name>A0A916JG52_9BACT</name>
<dbReference type="EMBL" id="CAJRAF010000002">
    <property type="protein sequence ID" value="CAG5007792.1"/>
    <property type="molecule type" value="Genomic_DNA"/>
</dbReference>
<evidence type="ECO:0000256" key="1">
    <source>
        <dbReference type="ARBA" id="ARBA00023125"/>
    </source>
</evidence>
<dbReference type="GO" id="GO:0005829">
    <property type="term" value="C:cytosol"/>
    <property type="evidence" value="ECO:0007669"/>
    <property type="project" value="TreeGrafter"/>
</dbReference>
<dbReference type="SMART" id="SM00850">
    <property type="entry name" value="LytTR"/>
    <property type="match status" value="1"/>
</dbReference>
<dbReference type="PANTHER" id="PTHR48111">
    <property type="entry name" value="REGULATOR OF RPOS"/>
    <property type="match status" value="1"/>
</dbReference>
<dbReference type="Gene3D" id="2.40.50.1020">
    <property type="entry name" value="LytTr DNA-binding domain"/>
    <property type="match status" value="1"/>
</dbReference>
<dbReference type="CDD" id="cd17534">
    <property type="entry name" value="REC_DC-like"/>
    <property type="match status" value="1"/>
</dbReference>
<keyword evidence="2" id="KW-0597">Phosphoprotein</keyword>
<evidence type="ECO:0000259" key="4">
    <source>
        <dbReference type="PROSITE" id="PS50930"/>
    </source>
</evidence>
<keyword evidence="6" id="KW-1185">Reference proteome</keyword>
<keyword evidence="5" id="KW-0378">Hydrolase</keyword>
<dbReference type="SUPFAM" id="SSF52172">
    <property type="entry name" value="CheY-like"/>
    <property type="match status" value="1"/>
</dbReference>
<organism evidence="5 6">
    <name type="scientific">Dyadobacter helix</name>
    <dbReference type="NCBI Taxonomy" id="2822344"/>
    <lineage>
        <taxon>Bacteria</taxon>
        <taxon>Pseudomonadati</taxon>
        <taxon>Bacteroidota</taxon>
        <taxon>Cytophagia</taxon>
        <taxon>Cytophagales</taxon>
        <taxon>Spirosomataceae</taxon>
        <taxon>Dyadobacter</taxon>
    </lineage>
</organism>
<dbReference type="PANTHER" id="PTHR48111:SF38">
    <property type="entry name" value="TWO-COMPONENT RESPONSE REGULATOR"/>
    <property type="match status" value="1"/>
</dbReference>
<dbReference type="InterPro" id="IPR039420">
    <property type="entry name" value="WalR-like"/>
</dbReference>
<dbReference type="Proteomes" id="UP000680038">
    <property type="component" value="Unassembled WGS sequence"/>
</dbReference>
<dbReference type="Pfam" id="PF04397">
    <property type="entry name" value="LytTR"/>
    <property type="match status" value="1"/>
</dbReference>
<dbReference type="InterPro" id="IPR007492">
    <property type="entry name" value="LytTR_DNA-bd_dom"/>
</dbReference>
<dbReference type="PROSITE" id="PS50110">
    <property type="entry name" value="RESPONSE_REGULATORY"/>
    <property type="match status" value="1"/>
</dbReference>
<accession>A0A916JG52</accession>
<evidence type="ECO:0000313" key="6">
    <source>
        <dbReference type="Proteomes" id="UP000680038"/>
    </source>
</evidence>
<sequence length="245" mass="28359">MNPLKILIVEDEVITAMDIQETLERADHQVTGIAQSYYEAMESVRRQVPDMALLDIRLQEGEDGIRLAKDITERYDMPIIFLTAHSEHDTFAKAKETAPAAYLLKPFRQKELALQIELAYHHFKLNKAAMPKSTTMEYLFLPINKGYEKIAKSDVLFMQAEGVYVKIFMLNESKPHLLSMNLGYLSQYFNDINFYRLSRSLLVNLSHLERIEKNHIYLRGFASPVVVPETNRADLLKHLTVVRTR</sequence>
<dbReference type="Pfam" id="PF00072">
    <property type="entry name" value="Response_reg"/>
    <property type="match status" value="1"/>
</dbReference>
<dbReference type="AlphaFoldDB" id="A0A916JG52"/>
<dbReference type="PROSITE" id="PS50930">
    <property type="entry name" value="HTH_LYTTR"/>
    <property type="match status" value="1"/>
</dbReference>
<protein>
    <submittedName>
        <fullName evidence="5">Protein-glutamate methylesterase/protein-glutamine glutaminase</fullName>
        <ecNumber evidence="5">3.5.1.44</ecNumber>
    </submittedName>
</protein>
<dbReference type="EC" id="3.5.1.44" evidence="5"/>
<dbReference type="GO" id="GO:0006355">
    <property type="term" value="P:regulation of DNA-templated transcription"/>
    <property type="evidence" value="ECO:0007669"/>
    <property type="project" value="TreeGrafter"/>
</dbReference>
<dbReference type="GO" id="GO:0000976">
    <property type="term" value="F:transcription cis-regulatory region binding"/>
    <property type="evidence" value="ECO:0007669"/>
    <property type="project" value="TreeGrafter"/>
</dbReference>
<feature type="domain" description="Response regulatory" evidence="3">
    <location>
        <begin position="5"/>
        <end position="120"/>
    </location>
</feature>
<gene>
    <name evidence="5" type="primary">cheB_3</name>
    <name evidence="5" type="ORF">DYBT9275_04127</name>
</gene>
<dbReference type="InterPro" id="IPR011006">
    <property type="entry name" value="CheY-like_superfamily"/>
</dbReference>
<dbReference type="GO" id="GO:0050568">
    <property type="term" value="F:protein-glutamine glutaminase activity"/>
    <property type="evidence" value="ECO:0007669"/>
    <property type="project" value="UniProtKB-EC"/>
</dbReference>
<evidence type="ECO:0000259" key="3">
    <source>
        <dbReference type="PROSITE" id="PS50110"/>
    </source>
</evidence>
<comment type="caution">
    <text evidence="5">The sequence shown here is derived from an EMBL/GenBank/DDBJ whole genome shotgun (WGS) entry which is preliminary data.</text>
</comment>
<keyword evidence="1" id="KW-0238">DNA-binding</keyword>